<feature type="transmembrane region" description="Helical" evidence="13">
    <location>
        <begin position="140"/>
        <end position="163"/>
    </location>
</feature>
<evidence type="ECO:0000256" key="4">
    <source>
        <dbReference type="ARBA" id="ARBA00022692"/>
    </source>
</evidence>
<dbReference type="Gene3D" id="1.20.1070.10">
    <property type="entry name" value="Rhodopsin 7-helix transmembrane proteins"/>
    <property type="match status" value="1"/>
</dbReference>
<dbReference type="FunFam" id="1.20.1070.10:FF:000010">
    <property type="entry name" value="Olfactory receptor"/>
    <property type="match status" value="1"/>
</dbReference>
<evidence type="ECO:0000256" key="10">
    <source>
        <dbReference type="ARBA" id="ARBA00023180"/>
    </source>
</evidence>
<evidence type="ECO:0000256" key="1">
    <source>
        <dbReference type="ARBA" id="ARBA00004651"/>
    </source>
</evidence>
<evidence type="ECO:0000256" key="8">
    <source>
        <dbReference type="ARBA" id="ARBA00023136"/>
    </source>
</evidence>
<dbReference type="PRINTS" id="PR00245">
    <property type="entry name" value="OLFACTORYR"/>
</dbReference>
<organism evidence="15 16">
    <name type="scientific">Pyxicephalus adspersus</name>
    <name type="common">African bullfrog</name>
    <dbReference type="NCBI Taxonomy" id="30357"/>
    <lineage>
        <taxon>Eukaryota</taxon>
        <taxon>Metazoa</taxon>
        <taxon>Chordata</taxon>
        <taxon>Craniata</taxon>
        <taxon>Vertebrata</taxon>
        <taxon>Euteleostomi</taxon>
        <taxon>Amphibia</taxon>
        <taxon>Batrachia</taxon>
        <taxon>Anura</taxon>
        <taxon>Neobatrachia</taxon>
        <taxon>Ranoidea</taxon>
        <taxon>Pyxicephalidae</taxon>
        <taxon>Pyxicephalinae</taxon>
        <taxon>Pyxicephalus</taxon>
    </lineage>
</organism>
<evidence type="ECO:0000256" key="7">
    <source>
        <dbReference type="ARBA" id="ARBA00023040"/>
    </source>
</evidence>
<feature type="transmembrane region" description="Helical" evidence="13">
    <location>
        <begin position="101"/>
        <end position="120"/>
    </location>
</feature>
<protein>
    <recommendedName>
        <fullName evidence="13">Olfactory receptor</fullName>
    </recommendedName>
</protein>
<dbReference type="InterPro" id="IPR000276">
    <property type="entry name" value="GPCR_Rhodpsn"/>
</dbReference>
<evidence type="ECO:0000256" key="13">
    <source>
        <dbReference type="RuleBase" id="RU363047"/>
    </source>
</evidence>
<keyword evidence="8 13" id="KW-0472">Membrane</keyword>
<keyword evidence="5 13" id="KW-0552">Olfaction</keyword>
<dbReference type="CDD" id="cd13954">
    <property type="entry name" value="7tmA_OR"/>
    <property type="match status" value="1"/>
</dbReference>
<dbReference type="InterPro" id="IPR000725">
    <property type="entry name" value="Olfact_rcpt"/>
</dbReference>
<keyword evidence="2 13" id="KW-1003">Cell membrane</keyword>
<dbReference type="InterPro" id="IPR050516">
    <property type="entry name" value="Olfactory_GPCR"/>
</dbReference>
<reference evidence="15" key="1">
    <citation type="thesis" date="2020" institute="ProQuest LLC" country="789 East Eisenhower Parkway, Ann Arbor, MI, USA">
        <title>Comparative Genomics and Chromosome Evolution.</title>
        <authorList>
            <person name="Mudd A.B."/>
        </authorList>
    </citation>
    <scope>NUCLEOTIDE SEQUENCE</scope>
    <source>
        <strain evidence="15">1538</strain>
        <tissue evidence="15">Blood</tissue>
    </source>
</reference>
<dbReference type="AlphaFoldDB" id="A0AAV2ZLM1"/>
<evidence type="ECO:0000256" key="11">
    <source>
        <dbReference type="ARBA" id="ARBA00023224"/>
    </source>
</evidence>
<dbReference type="GO" id="GO:0004930">
    <property type="term" value="F:G protein-coupled receptor activity"/>
    <property type="evidence" value="ECO:0007669"/>
    <property type="project" value="UniProtKB-KW"/>
</dbReference>
<dbReference type="PANTHER" id="PTHR26452">
    <property type="entry name" value="OLFACTORY RECEPTOR"/>
    <property type="match status" value="1"/>
</dbReference>
<keyword evidence="16" id="KW-1185">Reference proteome</keyword>
<dbReference type="PROSITE" id="PS50262">
    <property type="entry name" value="G_PROTEIN_RECEP_F1_2"/>
    <property type="match status" value="1"/>
</dbReference>
<evidence type="ECO:0000256" key="12">
    <source>
        <dbReference type="RuleBase" id="RU000688"/>
    </source>
</evidence>
<sequence length="315" mass="35552">MTSRTQTNITEFSIQGFFGISELRVPVFLLFLFAYLTIISGNLTIVAVIWTFSHLHTPMYSFLANLSILDIASTSCTLPKLLSMLSTKRNTISFTGCITQLYFFLSLSCTEAILLSIMAYDRYVAICNPLHYVVIMKLRYCVVLSLIAWIVAFLDIVGHAVLISKLNFCASHVIDHFFCDLVPVLKMSCSDTYSVELLTYTEGTILGIATFFFTLGSYAFIISTILKIKTSQGRGKAFSTCTGHLTCVTVFYSTLLCLYMRPTSYYSPKHDKFFALLYIVLVPMLNPVIYSLKNEEVKKVFRDFKKGRSLTKEIG</sequence>
<evidence type="ECO:0000313" key="16">
    <source>
        <dbReference type="Proteomes" id="UP001181693"/>
    </source>
</evidence>
<name>A0AAV2ZLM1_PYXAD</name>
<dbReference type="PRINTS" id="PR00237">
    <property type="entry name" value="GPCRRHODOPSN"/>
</dbReference>
<evidence type="ECO:0000256" key="3">
    <source>
        <dbReference type="ARBA" id="ARBA00022606"/>
    </source>
</evidence>
<feature type="domain" description="G-protein coupled receptors family 1 profile" evidence="14">
    <location>
        <begin position="41"/>
        <end position="290"/>
    </location>
</feature>
<dbReference type="PROSITE" id="PS00237">
    <property type="entry name" value="G_PROTEIN_RECEP_F1_1"/>
    <property type="match status" value="1"/>
</dbReference>
<comment type="subcellular location">
    <subcellularLocation>
        <location evidence="1 13">Cell membrane</location>
        <topology evidence="1 13">Multi-pass membrane protein</topology>
    </subcellularLocation>
</comment>
<dbReference type="Pfam" id="PF13853">
    <property type="entry name" value="7tm_4"/>
    <property type="match status" value="1"/>
</dbReference>
<evidence type="ECO:0000256" key="9">
    <source>
        <dbReference type="ARBA" id="ARBA00023170"/>
    </source>
</evidence>
<feature type="transmembrane region" description="Helical" evidence="13">
    <location>
        <begin position="27"/>
        <end position="50"/>
    </location>
</feature>
<keyword evidence="3 13" id="KW-0716">Sensory transduction</keyword>
<evidence type="ECO:0000256" key="6">
    <source>
        <dbReference type="ARBA" id="ARBA00022989"/>
    </source>
</evidence>
<keyword evidence="11 12" id="KW-0807">Transducer</keyword>
<keyword evidence="7 12" id="KW-0297">G-protein coupled receptor</keyword>
<comment type="caution">
    <text evidence="15">The sequence shown here is derived from an EMBL/GenBank/DDBJ whole genome shotgun (WGS) entry which is preliminary data.</text>
</comment>
<evidence type="ECO:0000256" key="5">
    <source>
        <dbReference type="ARBA" id="ARBA00022725"/>
    </source>
</evidence>
<keyword evidence="9 12" id="KW-0675">Receptor</keyword>
<comment type="similarity">
    <text evidence="12">Belongs to the G-protein coupled receptor 1 family.</text>
</comment>
<keyword evidence="10" id="KW-0325">Glycoprotein</keyword>
<dbReference type="SUPFAM" id="SSF81321">
    <property type="entry name" value="Family A G protein-coupled receptor-like"/>
    <property type="match status" value="1"/>
</dbReference>
<feature type="transmembrane region" description="Helical" evidence="13">
    <location>
        <begin position="273"/>
        <end position="292"/>
    </location>
</feature>
<feature type="transmembrane region" description="Helical" evidence="13">
    <location>
        <begin position="205"/>
        <end position="226"/>
    </location>
</feature>
<dbReference type="GO" id="GO:0005886">
    <property type="term" value="C:plasma membrane"/>
    <property type="evidence" value="ECO:0007669"/>
    <property type="project" value="UniProtKB-SubCell"/>
</dbReference>
<evidence type="ECO:0000256" key="2">
    <source>
        <dbReference type="ARBA" id="ARBA00022475"/>
    </source>
</evidence>
<dbReference type="GO" id="GO:0004984">
    <property type="term" value="F:olfactory receptor activity"/>
    <property type="evidence" value="ECO:0007669"/>
    <property type="project" value="InterPro"/>
</dbReference>
<dbReference type="EMBL" id="DYDO01000012">
    <property type="protein sequence ID" value="DBA15129.1"/>
    <property type="molecule type" value="Genomic_DNA"/>
</dbReference>
<evidence type="ECO:0000313" key="15">
    <source>
        <dbReference type="EMBL" id="DBA15129.1"/>
    </source>
</evidence>
<evidence type="ECO:0000259" key="14">
    <source>
        <dbReference type="PROSITE" id="PS50262"/>
    </source>
</evidence>
<keyword evidence="6 13" id="KW-1133">Transmembrane helix</keyword>
<dbReference type="InterPro" id="IPR017452">
    <property type="entry name" value="GPCR_Rhodpsn_7TM"/>
</dbReference>
<dbReference type="Proteomes" id="UP001181693">
    <property type="component" value="Unassembled WGS sequence"/>
</dbReference>
<accession>A0AAV2ZLM1</accession>
<gene>
    <name evidence="15" type="ORF">GDO54_004382</name>
</gene>
<proteinExistence type="inferred from homology"/>
<feature type="transmembrane region" description="Helical" evidence="13">
    <location>
        <begin position="238"/>
        <end position="261"/>
    </location>
</feature>
<keyword evidence="4 12" id="KW-0812">Transmembrane</keyword>